<sequence>QEVGLNPRRIGLIEVLRAMGADIRIEAPRQQDGEPIADLRVRHVDLRGIEVPLAHVADMIDEFPILFVAAACAAGVTRVHGAAELRVKESDRIAVMASGLRALGIDVRETPDGALIHGGGLRGGAVDSRGDHRCAMSFAVAGLRAEGAVRISDCANVATSFPGFEALARSVGFDLGQASQAQPA</sequence>
<dbReference type="InterPro" id="IPR023193">
    <property type="entry name" value="EPSP_synthase_CS"/>
</dbReference>
<dbReference type="SUPFAM" id="SSF55205">
    <property type="entry name" value="EPT/RTPC-like"/>
    <property type="match status" value="1"/>
</dbReference>
<feature type="non-terminal residue" evidence="3">
    <location>
        <position position="1"/>
    </location>
</feature>
<protein>
    <submittedName>
        <fullName evidence="3">3-phosphoshikimate 1-carboxyvinyltransferase, core domain protein</fullName>
    </submittedName>
</protein>
<gene>
    <name evidence="3" type="ORF">B1B_19624</name>
</gene>
<dbReference type="EMBL" id="AUZY01013191">
    <property type="protein sequence ID" value="EQD26254.1"/>
    <property type="molecule type" value="Genomic_DNA"/>
</dbReference>
<organism evidence="3">
    <name type="scientific">mine drainage metagenome</name>
    <dbReference type="NCBI Taxonomy" id="410659"/>
    <lineage>
        <taxon>unclassified sequences</taxon>
        <taxon>metagenomes</taxon>
        <taxon>ecological metagenomes</taxon>
    </lineage>
</organism>
<dbReference type="PROSITE" id="PS00885">
    <property type="entry name" value="EPSP_SYNTHASE_2"/>
    <property type="match status" value="1"/>
</dbReference>
<dbReference type="Pfam" id="PF00275">
    <property type="entry name" value="EPSP_synthase"/>
    <property type="match status" value="1"/>
</dbReference>
<evidence type="ECO:0000256" key="1">
    <source>
        <dbReference type="ARBA" id="ARBA00022679"/>
    </source>
</evidence>
<dbReference type="GO" id="GO:0003866">
    <property type="term" value="F:3-phosphoshikimate 1-carboxyvinyltransferase activity"/>
    <property type="evidence" value="ECO:0007669"/>
    <property type="project" value="TreeGrafter"/>
</dbReference>
<keyword evidence="1 3" id="KW-0808">Transferase</keyword>
<dbReference type="AlphaFoldDB" id="T0ZB99"/>
<name>T0ZB99_9ZZZZ</name>
<dbReference type="GO" id="GO:0009423">
    <property type="term" value="P:chorismate biosynthetic process"/>
    <property type="evidence" value="ECO:0007669"/>
    <property type="project" value="TreeGrafter"/>
</dbReference>
<dbReference type="PANTHER" id="PTHR21090:SF5">
    <property type="entry name" value="PENTAFUNCTIONAL AROM POLYPEPTIDE"/>
    <property type="match status" value="1"/>
</dbReference>
<comment type="caution">
    <text evidence="3">The sequence shown here is derived from an EMBL/GenBank/DDBJ whole genome shotgun (WGS) entry which is preliminary data.</text>
</comment>
<dbReference type="InterPro" id="IPR036968">
    <property type="entry name" value="Enolpyruvate_Tfrase_sf"/>
</dbReference>
<dbReference type="PANTHER" id="PTHR21090">
    <property type="entry name" value="AROM/DEHYDROQUINATE SYNTHASE"/>
    <property type="match status" value="1"/>
</dbReference>
<evidence type="ECO:0000259" key="2">
    <source>
        <dbReference type="Pfam" id="PF00275"/>
    </source>
</evidence>
<reference evidence="3" key="1">
    <citation type="submission" date="2013-08" db="EMBL/GenBank/DDBJ databases">
        <authorList>
            <person name="Mendez C."/>
            <person name="Richter M."/>
            <person name="Ferrer M."/>
            <person name="Sanchez J."/>
        </authorList>
    </citation>
    <scope>NUCLEOTIDE SEQUENCE</scope>
</reference>
<dbReference type="InterPro" id="IPR001986">
    <property type="entry name" value="Enolpyruvate_Tfrase_dom"/>
</dbReference>
<dbReference type="Gene3D" id="3.65.10.10">
    <property type="entry name" value="Enolpyruvate transferase domain"/>
    <property type="match status" value="1"/>
</dbReference>
<evidence type="ECO:0000313" key="3">
    <source>
        <dbReference type="EMBL" id="EQD26254.1"/>
    </source>
</evidence>
<dbReference type="InterPro" id="IPR013792">
    <property type="entry name" value="RNA3'P_cycl/enolpyr_Trfase_a/b"/>
</dbReference>
<accession>T0ZB99</accession>
<proteinExistence type="predicted"/>
<feature type="domain" description="Enolpyruvate transferase" evidence="2">
    <location>
        <begin position="2"/>
        <end position="165"/>
    </location>
</feature>
<reference evidence="3" key="2">
    <citation type="journal article" date="2014" name="ISME J.">
        <title>Microbial stratification in low pH oxic and suboxic macroscopic growths along an acid mine drainage.</title>
        <authorList>
            <person name="Mendez-Garcia C."/>
            <person name="Mesa V."/>
            <person name="Sprenger R.R."/>
            <person name="Richter M."/>
            <person name="Diez M.S."/>
            <person name="Solano J."/>
            <person name="Bargiela R."/>
            <person name="Golyshina O.V."/>
            <person name="Manteca A."/>
            <person name="Ramos J.L."/>
            <person name="Gallego J.R."/>
            <person name="Llorente I."/>
            <person name="Martins Dos Santos V.A."/>
            <person name="Jensen O.N."/>
            <person name="Pelaez A.I."/>
            <person name="Sanchez J."/>
            <person name="Ferrer M."/>
        </authorList>
    </citation>
    <scope>NUCLEOTIDE SEQUENCE</scope>
</reference>